<proteinExistence type="predicted"/>
<dbReference type="AlphaFoldDB" id="A0A8H9IXG8"/>
<gene>
    <name evidence="1" type="ORF">GCM10017566_28050</name>
</gene>
<dbReference type="Proteomes" id="UP000658656">
    <property type="component" value="Unassembled WGS sequence"/>
</dbReference>
<evidence type="ECO:0000313" key="2">
    <source>
        <dbReference type="Proteomes" id="UP000658656"/>
    </source>
</evidence>
<dbReference type="RefSeq" id="WP_145936554.1">
    <property type="nucleotide sequence ID" value="NZ_BNAV01000003.1"/>
</dbReference>
<organism evidence="1 2">
    <name type="scientific">Amycolatopsis bartoniae</name>
    <dbReference type="NCBI Taxonomy" id="941986"/>
    <lineage>
        <taxon>Bacteria</taxon>
        <taxon>Bacillati</taxon>
        <taxon>Actinomycetota</taxon>
        <taxon>Actinomycetes</taxon>
        <taxon>Pseudonocardiales</taxon>
        <taxon>Pseudonocardiaceae</taxon>
        <taxon>Amycolatopsis</taxon>
    </lineage>
</organism>
<protein>
    <submittedName>
        <fullName evidence="1">Uncharacterized protein</fullName>
    </submittedName>
</protein>
<dbReference type="OrthoDB" id="4555377at2"/>
<reference evidence="1" key="2">
    <citation type="submission" date="2020-09" db="EMBL/GenBank/DDBJ databases">
        <authorList>
            <person name="Sun Q."/>
            <person name="Zhou Y."/>
        </authorList>
    </citation>
    <scope>NUCLEOTIDE SEQUENCE</scope>
    <source>
        <strain evidence="1">CGMCC 4.7679</strain>
    </source>
</reference>
<comment type="caution">
    <text evidence="1">The sequence shown here is derived from an EMBL/GenBank/DDBJ whole genome shotgun (WGS) entry which is preliminary data.</text>
</comment>
<sequence>MPDEILMSIATTLATKAATGLYDLVKSRFGKDREAVAELEAADPERPETVRALAERLATVEQADAAFADELRGEWQRVEGGRQTATGGVNNQVTGTVHGKVLQAGDIHGDISF</sequence>
<evidence type="ECO:0000313" key="1">
    <source>
        <dbReference type="EMBL" id="GHF53058.1"/>
    </source>
</evidence>
<name>A0A8H9IXG8_9PSEU</name>
<accession>A0A8H9IXG8</accession>
<reference evidence="1" key="1">
    <citation type="journal article" date="2014" name="Int. J. Syst. Evol. Microbiol.">
        <title>Complete genome sequence of Corynebacterium casei LMG S-19264T (=DSM 44701T), isolated from a smear-ripened cheese.</title>
        <authorList>
            <consortium name="US DOE Joint Genome Institute (JGI-PGF)"/>
            <person name="Walter F."/>
            <person name="Albersmeier A."/>
            <person name="Kalinowski J."/>
            <person name="Ruckert C."/>
        </authorList>
    </citation>
    <scope>NUCLEOTIDE SEQUENCE</scope>
    <source>
        <strain evidence="1">CGMCC 4.7679</strain>
    </source>
</reference>
<keyword evidence="2" id="KW-1185">Reference proteome</keyword>
<dbReference type="EMBL" id="BNAV01000003">
    <property type="protein sequence ID" value="GHF53058.1"/>
    <property type="molecule type" value="Genomic_DNA"/>
</dbReference>